<name>A0A5D2YQR3_GOSMU</name>
<accession>A0A5D2YQR3</accession>
<protein>
    <submittedName>
        <fullName evidence="2">Uncharacterized protein</fullName>
    </submittedName>
</protein>
<dbReference type="EMBL" id="CM017641">
    <property type="protein sequence ID" value="TYJ28463.1"/>
    <property type="molecule type" value="Genomic_DNA"/>
</dbReference>
<dbReference type="Proteomes" id="UP000323597">
    <property type="component" value="Chromosome A06"/>
</dbReference>
<feature type="region of interest" description="Disordered" evidence="1">
    <location>
        <begin position="1"/>
        <end position="52"/>
    </location>
</feature>
<reference evidence="2 3" key="1">
    <citation type="submission" date="2019-07" db="EMBL/GenBank/DDBJ databases">
        <title>WGS assembly of Gossypium mustelinum.</title>
        <authorList>
            <person name="Chen Z.J."/>
            <person name="Sreedasyam A."/>
            <person name="Ando A."/>
            <person name="Song Q."/>
            <person name="De L."/>
            <person name="Hulse-Kemp A."/>
            <person name="Ding M."/>
            <person name="Ye W."/>
            <person name="Kirkbride R."/>
            <person name="Jenkins J."/>
            <person name="Plott C."/>
            <person name="Lovell J."/>
            <person name="Lin Y.-M."/>
            <person name="Vaughn R."/>
            <person name="Liu B."/>
            <person name="Li W."/>
            <person name="Simpson S."/>
            <person name="Scheffler B."/>
            <person name="Saski C."/>
            <person name="Grover C."/>
            <person name="Hu G."/>
            <person name="Conover J."/>
            <person name="Carlson J."/>
            <person name="Shu S."/>
            <person name="Boston L."/>
            <person name="Williams M."/>
            <person name="Peterson D."/>
            <person name="Mcgee K."/>
            <person name="Jones D."/>
            <person name="Wendel J."/>
            <person name="Stelly D."/>
            <person name="Grimwood J."/>
            <person name="Schmutz J."/>
        </authorList>
    </citation>
    <scope>NUCLEOTIDE SEQUENCE [LARGE SCALE GENOMIC DNA]</scope>
    <source>
        <strain evidence="2">1408120.09</strain>
    </source>
</reference>
<evidence type="ECO:0000313" key="2">
    <source>
        <dbReference type="EMBL" id="TYJ28463.1"/>
    </source>
</evidence>
<dbReference type="AlphaFoldDB" id="A0A5D2YQR3"/>
<keyword evidence="3" id="KW-1185">Reference proteome</keyword>
<evidence type="ECO:0000256" key="1">
    <source>
        <dbReference type="SAM" id="MobiDB-lite"/>
    </source>
</evidence>
<gene>
    <name evidence="2" type="ORF">E1A91_A06G000200v1</name>
</gene>
<proteinExistence type="predicted"/>
<organism evidence="2 3">
    <name type="scientific">Gossypium mustelinum</name>
    <name type="common">Cotton</name>
    <name type="synonym">Gossypium caicoense</name>
    <dbReference type="NCBI Taxonomy" id="34275"/>
    <lineage>
        <taxon>Eukaryota</taxon>
        <taxon>Viridiplantae</taxon>
        <taxon>Streptophyta</taxon>
        <taxon>Embryophyta</taxon>
        <taxon>Tracheophyta</taxon>
        <taxon>Spermatophyta</taxon>
        <taxon>Magnoliopsida</taxon>
        <taxon>eudicotyledons</taxon>
        <taxon>Gunneridae</taxon>
        <taxon>Pentapetalae</taxon>
        <taxon>rosids</taxon>
        <taxon>malvids</taxon>
        <taxon>Malvales</taxon>
        <taxon>Malvaceae</taxon>
        <taxon>Malvoideae</taxon>
        <taxon>Gossypium</taxon>
    </lineage>
</organism>
<sequence>MEYENKEIRIKKKKKKQRKQRAKCSLLCAVPTTGRSRAPPSPSPIQLRLTRRRRRLHRRRFLNNDGVQTALDLSPFSDGDEEGQDRDHQVLMKLVGADGTRQMMVA</sequence>
<evidence type="ECO:0000313" key="3">
    <source>
        <dbReference type="Proteomes" id="UP000323597"/>
    </source>
</evidence>
<feature type="compositionally biased region" description="Basic residues" evidence="1">
    <location>
        <begin position="9"/>
        <end position="22"/>
    </location>
</feature>